<keyword evidence="10" id="KW-0445">Lipid transport</keyword>
<evidence type="ECO:0000256" key="7">
    <source>
        <dbReference type="ARBA" id="ARBA00022741"/>
    </source>
</evidence>
<evidence type="ECO:0000256" key="4">
    <source>
        <dbReference type="ARBA" id="ARBA00022475"/>
    </source>
</evidence>
<reference evidence="19" key="1">
    <citation type="submission" date="2025-08" db="UniProtKB">
        <authorList>
            <consortium name="Ensembl"/>
        </authorList>
    </citation>
    <scope>IDENTIFICATION</scope>
</reference>
<comment type="subcellular location">
    <subcellularLocation>
        <location evidence="1">Cell membrane</location>
        <topology evidence="1">Multi-pass membrane protein</topology>
    </subcellularLocation>
</comment>
<dbReference type="GO" id="GO:0004467">
    <property type="term" value="F:long-chain fatty acid-CoA ligase activity"/>
    <property type="evidence" value="ECO:0007669"/>
    <property type="project" value="UniProtKB-EC"/>
</dbReference>
<accession>A0A8C5PNB9</accession>
<evidence type="ECO:0000256" key="1">
    <source>
        <dbReference type="ARBA" id="ARBA00004651"/>
    </source>
</evidence>
<proteinExistence type="inferred from homology"/>
<keyword evidence="9" id="KW-1133">Transmembrane helix</keyword>
<keyword evidence="7" id="KW-0547">Nucleotide-binding</keyword>
<keyword evidence="20" id="KW-1185">Reference proteome</keyword>
<dbReference type="PANTHER" id="PTHR43107">
    <property type="entry name" value="LONG-CHAIN FATTY ACID TRANSPORT PROTEIN"/>
    <property type="match status" value="1"/>
</dbReference>
<protein>
    <recommendedName>
        <fullName evidence="14">long-chain-fatty-acid--CoA ligase</fullName>
        <ecNumber evidence="14">6.2.1.3</ecNumber>
    </recommendedName>
    <alternativeName>
        <fullName evidence="16">Long-chain-fatty-acid--CoA ligase</fullName>
    </alternativeName>
</protein>
<evidence type="ECO:0000256" key="2">
    <source>
        <dbReference type="ARBA" id="ARBA00006432"/>
    </source>
</evidence>
<evidence type="ECO:0000256" key="5">
    <source>
        <dbReference type="ARBA" id="ARBA00022598"/>
    </source>
</evidence>
<dbReference type="InterPro" id="IPR020845">
    <property type="entry name" value="AMP-binding_CS"/>
</dbReference>
<dbReference type="AlphaFoldDB" id="A0A8C5PNB9"/>
<evidence type="ECO:0000256" key="8">
    <source>
        <dbReference type="ARBA" id="ARBA00022832"/>
    </source>
</evidence>
<dbReference type="Gene3D" id="3.30.300.30">
    <property type="match status" value="1"/>
</dbReference>
<dbReference type="PROSITE" id="PS00455">
    <property type="entry name" value="AMP_BINDING"/>
    <property type="match status" value="1"/>
</dbReference>
<name>A0A8C5PNB9_9ANUR</name>
<feature type="domain" description="AMP-dependent synthetase/ligase" evidence="18">
    <location>
        <begin position="63"/>
        <end position="386"/>
    </location>
</feature>
<evidence type="ECO:0000313" key="19">
    <source>
        <dbReference type="Ensembl" id="ENSLLEP00000025503.1"/>
    </source>
</evidence>
<evidence type="ECO:0000259" key="18">
    <source>
        <dbReference type="Pfam" id="PF00501"/>
    </source>
</evidence>
<dbReference type="GO" id="GO:0005789">
    <property type="term" value="C:endoplasmic reticulum membrane"/>
    <property type="evidence" value="ECO:0007669"/>
    <property type="project" value="TreeGrafter"/>
</dbReference>
<organism evidence="19 20">
    <name type="scientific">Leptobrachium leishanense</name>
    <name type="common">Leishan spiny toad</name>
    <dbReference type="NCBI Taxonomy" id="445787"/>
    <lineage>
        <taxon>Eukaryota</taxon>
        <taxon>Metazoa</taxon>
        <taxon>Chordata</taxon>
        <taxon>Craniata</taxon>
        <taxon>Vertebrata</taxon>
        <taxon>Euteleostomi</taxon>
        <taxon>Amphibia</taxon>
        <taxon>Batrachia</taxon>
        <taxon>Anura</taxon>
        <taxon>Pelobatoidea</taxon>
        <taxon>Megophryidae</taxon>
        <taxon>Leptobrachium</taxon>
    </lineage>
</organism>
<evidence type="ECO:0000256" key="6">
    <source>
        <dbReference type="ARBA" id="ARBA00022692"/>
    </source>
</evidence>
<dbReference type="FunFam" id="3.30.300.30:FF:000002">
    <property type="entry name" value="Long-chain fatty acid transport protein 1"/>
    <property type="match status" value="1"/>
</dbReference>
<evidence type="ECO:0000256" key="10">
    <source>
        <dbReference type="ARBA" id="ARBA00023055"/>
    </source>
</evidence>
<keyword evidence="11" id="KW-0443">Lipid metabolism</keyword>
<dbReference type="SUPFAM" id="SSF56801">
    <property type="entry name" value="Acetyl-CoA synthetase-like"/>
    <property type="match status" value="1"/>
</dbReference>
<comment type="catalytic activity">
    <reaction evidence="17">
        <text>tetracosanoate + ATP + CoA = tetracosanoyl-CoA + AMP + diphosphate</text>
        <dbReference type="Rhea" id="RHEA:33639"/>
        <dbReference type="ChEBI" id="CHEBI:30616"/>
        <dbReference type="ChEBI" id="CHEBI:31014"/>
        <dbReference type="ChEBI" id="CHEBI:33019"/>
        <dbReference type="ChEBI" id="CHEBI:57287"/>
        <dbReference type="ChEBI" id="CHEBI:65052"/>
        <dbReference type="ChEBI" id="CHEBI:456215"/>
    </reaction>
    <physiologicalReaction direction="left-to-right" evidence="17">
        <dbReference type="Rhea" id="RHEA:33640"/>
    </physiologicalReaction>
</comment>
<dbReference type="Proteomes" id="UP000694569">
    <property type="component" value="Unplaced"/>
</dbReference>
<dbReference type="EC" id="6.2.1.3" evidence="14"/>
<gene>
    <name evidence="19" type="primary">SLC27A6</name>
</gene>
<dbReference type="GO" id="GO:0000166">
    <property type="term" value="F:nucleotide binding"/>
    <property type="evidence" value="ECO:0007669"/>
    <property type="project" value="UniProtKB-KW"/>
</dbReference>
<keyword evidence="5" id="KW-0436">Ligase</keyword>
<dbReference type="PANTHER" id="PTHR43107:SF10">
    <property type="entry name" value="LONG-CHAIN FATTY ACID TRANSPORT PROTEIN 6"/>
    <property type="match status" value="1"/>
</dbReference>
<reference evidence="19" key="2">
    <citation type="submission" date="2025-09" db="UniProtKB">
        <authorList>
            <consortium name="Ensembl"/>
        </authorList>
    </citation>
    <scope>IDENTIFICATION</scope>
</reference>
<dbReference type="InterPro" id="IPR042099">
    <property type="entry name" value="ANL_N_sf"/>
</dbReference>
<dbReference type="GO" id="GO:0005886">
    <property type="term" value="C:plasma membrane"/>
    <property type="evidence" value="ECO:0007669"/>
    <property type="project" value="UniProtKB-SubCell"/>
</dbReference>
<dbReference type="GeneTree" id="ENSGT00940000159700"/>
<comment type="catalytic activity">
    <reaction evidence="15">
        <text>a very long-chain fatty acid + ATP + CoA = a very long-chain fatty acyl-CoA + AMP + diphosphate</text>
        <dbReference type="Rhea" id="RHEA:54536"/>
        <dbReference type="ChEBI" id="CHEBI:30616"/>
        <dbReference type="ChEBI" id="CHEBI:33019"/>
        <dbReference type="ChEBI" id="CHEBI:57287"/>
        <dbReference type="ChEBI" id="CHEBI:58950"/>
        <dbReference type="ChEBI" id="CHEBI:138261"/>
        <dbReference type="ChEBI" id="CHEBI:456215"/>
    </reaction>
    <physiologicalReaction direction="left-to-right" evidence="15">
        <dbReference type="Rhea" id="RHEA:54537"/>
    </physiologicalReaction>
</comment>
<evidence type="ECO:0000256" key="13">
    <source>
        <dbReference type="ARBA" id="ARBA00024484"/>
    </source>
</evidence>
<dbReference type="InterPro" id="IPR000873">
    <property type="entry name" value="AMP-dep_synth/lig_dom"/>
</dbReference>
<comment type="similarity">
    <text evidence="2">Belongs to the ATP-dependent AMP-binding enzyme family.</text>
</comment>
<evidence type="ECO:0000313" key="20">
    <source>
        <dbReference type="Proteomes" id="UP000694569"/>
    </source>
</evidence>
<dbReference type="OrthoDB" id="288590at2759"/>
<evidence type="ECO:0000256" key="12">
    <source>
        <dbReference type="ARBA" id="ARBA00023136"/>
    </source>
</evidence>
<keyword evidence="8" id="KW-0276">Fatty acid metabolism</keyword>
<evidence type="ECO:0000256" key="15">
    <source>
        <dbReference type="ARBA" id="ARBA00036527"/>
    </source>
</evidence>
<sequence length="622" mass="70688">MMSLSWITGIVTGLAALHFLQKKLFPYFWVDFKFLLKVMRYGFQIEMYKRTGNVVTVVDRFIQQAQRIPGKSFLIFQGQVHTYSDVDRRSNRVARVFINYSTLKKGDTVALLMNNEPDFLNVWFGLAKIGCLVAFLNYNIRSRSLLHCFHSCGAKLFIVGADMLETMEEILPSLQEDNISVWVMSKETSLQGVNTVLDKLESVTDEPLPSHLRKVNSIRATTLYIFTSGTTGLPKAAVIGQLQAIKGAAGIWAFGGKPDDIVYVTLPLYHSAASLIGIGGVIYLGATCVLRKKFSASQFWNECKKYDVTVIQYIGELCRYLCRQPEREGDKDHKVRMAVGNGVRGDVWKEFLARFGEIKMCELYGATEGNICFMNHTGKIGSVGRTNVFYKLVFPFELIKYDIQRDEPIKNQHGWCERVRKGETGLLISKVNSNNPFFGYAGNKKDTTKKLLCDVFKKGDLYFNTGDLMVQDSDNYLYFRDRIGDTFRWKGENVATTEVSDIIGILEFIQEANVYGVTIPEHEGKVGMASIILKPNKVLDLSSLYNQVITYLPGYAQPRFLRLQERMEVTGTFKQQKFRLVKEGFDPIEVKDPLFFLDDSKKSYVPLTKDIFDKIISGLLKM</sequence>
<evidence type="ECO:0000256" key="11">
    <source>
        <dbReference type="ARBA" id="ARBA00023098"/>
    </source>
</evidence>
<dbReference type="NCBIfam" id="NF006134">
    <property type="entry name" value="PRK08279.1"/>
    <property type="match status" value="1"/>
</dbReference>
<keyword evidence="12" id="KW-0472">Membrane</keyword>
<dbReference type="GO" id="GO:0044539">
    <property type="term" value="P:long-chain fatty acid import into cell"/>
    <property type="evidence" value="ECO:0007669"/>
    <property type="project" value="TreeGrafter"/>
</dbReference>
<evidence type="ECO:0000256" key="17">
    <source>
        <dbReference type="ARBA" id="ARBA00048666"/>
    </source>
</evidence>
<evidence type="ECO:0000256" key="3">
    <source>
        <dbReference type="ARBA" id="ARBA00022448"/>
    </source>
</evidence>
<comment type="catalytic activity">
    <reaction evidence="13">
        <text>a long-chain fatty acid + ATP + CoA = a long-chain fatty acyl-CoA + AMP + diphosphate</text>
        <dbReference type="Rhea" id="RHEA:15421"/>
        <dbReference type="ChEBI" id="CHEBI:30616"/>
        <dbReference type="ChEBI" id="CHEBI:33019"/>
        <dbReference type="ChEBI" id="CHEBI:57287"/>
        <dbReference type="ChEBI" id="CHEBI:57560"/>
        <dbReference type="ChEBI" id="CHEBI:83139"/>
        <dbReference type="ChEBI" id="CHEBI:456215"/>
        <dbReference type="EC" id="6.2.1.3"/>
    </reaction>
    <physiologicalReaction direction="left-to-right" evidence="13">
        <dbReference type="Rhea" id="RHEA:15422"/>
    </physiologicalReaction>
</comment>
<dbReference type="FunFam" id="3.40.50.12780:FF:000005">
    <property type="entry name" value="Solute carrier family 27 member 6"/>
    <property type="match status" value="1"/>
</dbReference>
<dbReference type="Gene3D" id="3.40.50.12780">
    <property type="entry name" value="N-terminal domain of ligase-like"/>
    <property type="match status" value="1"/>
</dbReference>
<evidence type="ECO:0000256" key="14">
    <source>
        <dbReference type="ARBA" id="ARBA00026121"/>
    </source>
</evidence>
<keyword evidence="6" id="KW-0812">Transmembrane</keyword>
<keyword evidence="3" id="KW-0813">Transport</keyword>
<dbReference type="Ensembl" id="ENSLLET00000026480.1">
    <property type="protein sequence ID" value="ENSLLEP00000025503.1"/>
    <property type="gene ID" value="ENSLLEG00000016188.1"/>
</dbReference>
<dbReference type="Pfam" id="PF00501">
    <property type="entry name" value="AMP-binding"/>
    <property type="match status" value="1"/>
</dbReference>
<dbReference type="InterPro" id="IPR045851">
    <property type="entry name" value="AMP-bd_C_sf"/>
</dbReference>
<evidence type="ECO:0000256" key="16">
    <source>
        <dbReference type="ARBA" id="ARBA00041297"/>
    </source>
</evidence>
<keyword evidence="4" id="KW-1003">Cell membrane</keyword>
<evidence type="ECO:0000256" key="9">
    <source>
        <dbReference type="ARBA" id="ARBA00022989"/>
    </source>
</evidence>
<dbReference type="GO" id="GO:0005324">
    <property type="term" value="F:long-chain fatty acid transmembrane transporter activity"/>
    <property type="evidence" value="ECO:0007669"/>
    <property type="project" value="TreeGrafter"/>
</dbReference>